<dbReference type="Proteomes" id="UP000306409">
    <property type="component" value="Chromosome"/>
</dbReference>
<gene>
    <name evidence="2" type="ORF">EHE19_015020</name>
</gene>
<keyword evidence="1" id="KW-0812">Transmembrane</keyword>
<feature type="transmembrane region" description="Helical" evidence="1">
    <location>
        <begin position="114"/>
        <end position="132"/>
    </location>
</feature>
<dbReference type="AlphaFoldDB" id="A0A7H1VLB6"/>
<keyword evidence="1" id="KW-1133">Transmembrane helix</keyword>
<reference evidence="2 3" key="1">
    <citation type="submission" date="2020-09" db="EMBL/GenBank/DDBJ databases">
        <title>Characterization and genome sequencing of Ruminiclostridium sp. nov. MA18.</title>
        <authorList>
            <person name="Rettenmaier R."/>
            <person name="Kowollik M.-L."/>
            <person name="Liebl W."/>
            <person name="Zverlov V."/>
        </authorList>
    </citation>
    <scope>NUCLEOTIDE SEQUENCE [LARGE SCALE GENOMIC DNA]</scope>
    <source>
        <strain evidence="2 3">MA18</strain>
    </source>
</reference>
<evidence type="ECO:0000313" key="2">
    <source>
        <dbReference type="EMBL" id="QNU66178.1"/>
    </source>
</evidence>
<sequence>MANKLVLGRSVYHGSVYYAESAQKSKPVIYPLCGFITFIALGRSWTDYIVVNTLMLGACGVYDLFWWSILGEMFELGKNPDKIMGVGLSANVLGVLLGGLIGNGILGEQSYNPTLLALGIVWLPLSYFHPYIHG</sequence>
<organism evidence="2 3">
    <name type="scientific">Ruminiclostridium herbifermentans</name>
    <dbReference type="NCBI Taxonomy" id="2488810"/>
    <lineage>
        <taxon>Bacteria</taxon>
        <taxon>Bacillati</taxon>
        <taxon>Bacillota</taxon>
        <taxon>Clostridia</taxon>
        <taxon>Eubacteriales</taxon>
        <taxon>Oscillospiraceae</taxon>
        <taxon>Ruminiclostridium</taxon>
    </lineage>
</organism>
<feature type="transmembrane region" description="Helical" evidence="1">
    <location>
        <begin position="51"/>
        <end position="71"/>
    </location>
</feature>
<feature type="transmembrane region" description="Helical" evidence="1">
    <location>
        <begin position="83"/>
        <end position="102"/>
    </location>
</feature>
<dbReference type="KEGG" id="rher:EHE19_015020"/>
<accession>A0A7H1VLB6</accession>
<protein>
    <submittedName>
        <fullName evidence="2">Uncharacterized protein</fullName>
    </submittedName>
</protein>
<dbReference type="EMBL" id="CP061336">
    <property type="protein sequence ID" value="QNU66178.1"/>
    <property type="molecule type" value="Genomic_DNA"/>
</dbReference>
<name>A0A7H1VLB6_9FIRM</name>
<keyword evidence="1" id="KW-0472">Membrane</keyword>
<evidence type="ECO:0000256" key="1">
    <source>
        <dbReference type="SAM" id="Phobius"/>
    </source>
</evidence>
<evidence type="ECO:0000313" key="3">
    <source>
        <dbReference type="Proteomes" id="UP000306409"/>
    </source>
</evidence>
<proteinExistence type="predicted"/>
<keyword evidence="3" id="KW-1185">Reference proteome</keyword>